<name>A0ABR2YTY8_9CHLO</name>
<dbReference type="InterPro" id="IPR003604">
    <property type="entry name" value="Matrin/U1-like-C_Znf_C2H2"/>
</dbReference>
<feature type="domain" description="Matrin-type" evidence="7">
    <location>
        <begin position="11"/>
        <end position="42"/>
    </location>
</feature>
<dbReference type="InterPro" id="IPR035622">
    <property type="entry name" value="ZOP1_OCRE"/>
</dbReference>
<dbReference type="InterPro" id="IPR040023">
    <property type="entry name" value="WBP4"/>
</dbReference>
<organism evidence="8 9">
    <name type="scientific">Coccomyxa subellipsoidea</name>
    <dbReference type="NCBI Taxonomy" id="248742"/>
    <lineage>
        <taxon>Eukaryota</taxon>
        <taxon>Viridiplantae</taxon>
        <taxon>Chlorophyta</taxon>
        <taxon>core chlorophytes</taxon>
        <taxon>Trebouxiophyceae</taxon>
        <taxon>Trebouxiophyceae incertae sedis</taxon>
        <taxon>Coccomyxaceae</taxon>
        <taxon>Coccomyxa</taxon>
    </lineage>
</organism>
<keyword evidence="4" id="KW-0862">Zinc</keyword>
<evidence type="ECO:0000256" key="5">
    <source>
        <dbReference type="ARBA" id="ARBA00023242"/>
    </source>
</evidence>
<dbReference type="Pfam" id="PF06220">
    <property type="entry name" value="zf-U1"/>
    <property type="match status" value="1"/>
</dbReference>
<accession>A0ABR2YTY8</accession>
<dbReference type="PANTHER" id="PTHR13173">
    <property type="entry name" value="WW DOMAIN BINDING PROTEIN 4"/>
    <property type="match status" value="1"/>
</dbReference>
<protein>
    <recommendedName>
        <fullName evidence="7">Matrin-type domain-containing protein</fullName>
    </recommendedName>
</protein>
<keyword evidence="3" id="KW-0863">Zinc-finger</keyword>
<keyword evidence="2" id="KW-0479">Metal-binding</keyword>
<keyword evidence="5" id="KW-0539">Nucleus</keyword>
<comment type="caution">
    <text evidence="8">The sequence shown here is derived from an EMBL/GenBank/DDBJ whole genome shotgun (WGS) entry which is preliminary data.</text>
</comment>
<evidence type="ECO:0000256" key="6">
    <source>
        <dbReference type="SAM" id="MobiDB-lite"/>
    </source>
</evidence>
<keyword evidence="9" id="KW-1185">Reference proteome</keyword>
<dbReference type="InterPro" id="IPR036236">
    <property type="entry name" value="Znf_C2H2_sf"/>
</dbReference>
<proteinExistence type="predicted"/>
<gene>
    <name evidence="8" type="ORF">WJX75_007679</name>
</gene>
<evidence type="ECO:0000259" key="7">
    <source>
        <dbReference type="PROSITE" id="PS50171"/>
    </source>
</evidence>
<dbReference type="SMART" id="SM00451">
    <property type="entry name" value="ZnF_U1"/>
    <property type="match status" value="1"/>
</dbReference>
<feature type="region of interest" description="Disordered" evidence="6">
    <location>
        <begin position="140"/>
        <end position="165"/>
    </location>
</feature>
<feature type="compositionally biased region" description="Low complexity" evidence="6">
    <location>
        <begin position="193"/>
        <end position="202"/>
    </location>
</feature>
<sequence>MTEKWKSNPMFWCDYCKVWMQDNPSAKATHERGMKHQENVARKLRQMRQRADTDKKEAVLAEATMSKIEAAAQKQYQKDLAAAQAVTSSHGDWVLDKDSGHYYNAAQRYYFSRETRMYYGGDPPAWTVQPDMPSEALFKEPKTEPASTSGQAAKPATAKTVPRTARASHPLAGIGGYQMPETGRIGGSKGVGAAAASAQPAAAKRKREDGGKGGAKAEGLSEEELKARAAREAARARVQQRTMLNFGLAE</sequence>
<dbReference type="InterPro" id="IPR000690">
    <property type="entry name" value="Matrin/U1-C_Znf_C2H2"/>
</dbReference>
<dbReference type="EMBL" id="JALJOT010000005">
    <property type="protein sequence ID" value="KAK9915328.1"/>
    <property type="molecule type" value="Genomic_DNA"/>
</dbReference>
<dbReference type="Gene3D" id="3.30.160.60">
    <property type="entry name" value="Classic Zinc Finger"/>
    <property type="match status" value="1"/>
</dbReference>
<evidence type="ECO:0000256" key="1">
    <source>
        <dbReference type="ARBA" id="ARBA00004123"/>
    </source>
</evidence>
<evidence type="ECO:0000313" key="9">
    <source>
        <dbReference type="Proteomes" id="UP001491310"/>
    </source>
</evidence>
<dbReference type="InterPro" id="IPR013085">
    <property type="entry name" value="U1-CZ_Znf_C2H2"/>
</dbReference>
<dbReference type="CDD" id="cd16165">
    <property type="entry name" value="OCRE_ZOP1_plant"/>
    <property type="match status" value="1"/>
</dbReference>
<dbReference type="Proteomes" id="UP001491310">
    <property type="component" value="Unassembled WGS sequence"/>
</dbReference>
<dbReference type="PANTHER" id="PTHR13173:SF10">
    <property type="entry name" value="WW DOMAIN-BINDING PROTEIN 4"/>
    <property type="match status" value="1"/>
</dbReference>
<dbReference type="PROSITE" id="PS50171">
    <property type="entry name" value="ZF_MATRIN"/>
    <property type="match status" value="1"/>
</dbReference>
<reference evidence="8 9" key="1">
    <citation type="journal article" date="2024" name="Nat. Commun.">
        <title>Phylogenomics reveals the evolutionary origins of lichenization in chlorophyte algae.</title>
        <authorList>
            <person name="Puginier C."/>
            <person name="Libourel C."/>
            <person name="Otte J."/>
            <person name="Skaloud P."/>
            <person name="Haon M."/>
            <person name="Grisel S."/>
            <person name="Petersen M."/>
            <person name="Berrin J.G."/>
            <person name="Delaux P.M."/>
            <person name="Dal Grande F."/>
            <person name="Keller J."/>
        </authorList>
    </citation>
    <scope>NUCLEOTIDE SEQUENCE [LARGE SCALE GENOMIC DNA]</scope>
    <source>
        <strain evidence="8 9">SAG 216-7</strain>
    </source>
</reference>
<evidence type="ECO:0000256" key="4">
    <source>
        <dbReference type="ARBA" id="ARBA00022833"/>
    </source>
</evidence>
<evidence type="ECO:0000256" key="2">
    <source>
        <dbReference type="ARBA" id="ARBA00022723"/>
    </source>
</evidence>
<dbReference type="SUPFAM" id="SSF57667">
    <property type="entry name" value="beta-beta-alpha zinc fingers"/>
    <property type="match status" value="1"/>
</dbReference>
<feature type="region of interest" description="Disordered" evidence="6">
    <location>
        <begin position="188"/>
        <end position="224"/>
    </location>
</feature>
<evidence type="ECO:0000313" key="8">
    <source>
        <dbReference type="EMBL" id="KAK9915328.1"/>
    </source>
</evidence>
<evidence type="ECO:0000256" key="3">
    <source>
        <dbReference type="ARBA" id="ARBA00022771"/>
    </source>
</evidence>
<comment type="subcellular location">
    <subcellularLocation>
        <location evidence="1">Nucleus</location>
    </subcellularLocation>
</comment>